<evidence type="ECO:0000256" key="1">
    <source>
        <dbReference type="SAM" id="Phobius"/>
    </source>
</evidence>
<dbReference type="EMBL" id="CP097355">
    <property type="protein sequence ID" value="UYV25026.1"/>
    <property type="molecule type" value="Genomic_DNA"/>
</dbReference>
<dbReference type="AlphaFoldDB" id="A0AA46UFZ9"/>
<accession>A0AA46UFZ9</accession>
<name>A0AA46UFZ9_VIBPH</name>
<gene>
    <name evidence="2" type="ORF">M5598_07920</name>
</gene>
<keyword evidence="1" id="KW-1133">Transmembrane helix</keyword>
<proteinExistence type="predicted"/>
<evidence type="ECO:0000313" key="3">
    <source>
        <dbReference type="Proteomes" id="UP001163036"/>
    </source>
</evidence>
<feature type="transmembrane region" description="Helical" evidence="1">
    <location>
        <begin position="12"/>
        <end position="37"/>
    </location>
</feature>
<reference evidence="2" key="1">
    <citation type="submission" date="2022-05" db="EMBL/GenBank/DDBJ databases">
        <title>Megaplasmid of Vibrio parahaemolyticus.</title>
        <authorList>
            <person name="Strauch E."/>
            <person name="Borowiak M."/>
        </authorList>
    </citation>
    <scope>NUCLEOTIDE SEQUENCE</scope>
    <source>
        <strain evidence="2">16-VB00198</strain>
    </source>
</reference>
<evidence type="ECO:0000313" key="2">
    <source>
        <dbReference type="EMBL" id="UYV25026.1"/>
    </source>
</evidence>
<keyword evidence="1" id="KW-0472">Membrane</keyword>
<protein>
    <submittedName>
        <fullName evidence="2">Uncharacterized protein</fullName>
    </submittedName>
</protein>
<organism evidence="2 3">
    <name type="scientific">Vibrio parahaemolyticus</name>
    <dbReference type="NCBI Taxonomy" id="670"/>
    <lineage>
        <taxon>Bacteria</taxon>
        <taxon>Pseudomonadati</taxon>
        <taxon>Pseudomonadota</taxon>
        <taxon>Gammaproteobacteria</taxon>
        <taxon>Vibrionales</taxon>
        <taxon>Vibrionaceae</taxon>
        <taxon>Vibrio</taxon>
    </lineage>
</organism>
<sequence>METKNSDETFDFGAYLRSVVGLLLKICLIHMLTTYSLRRAWGQSNKLSLLRAKFFLRKYGIDPIFGPENLVWAPNRIEGQHDIKALQQVIDFLKMTDEMFGTREEMINALKSLGKTAAERR</sequence>
<dbReference type="RefSeq" id="WP_057639761.1">
    <property type="nucleotide sequence ID" value="NZ_CP097355.1"/>
</dbReference>
<keyword evidence="1" id="KW-0812">Transmembrane</keyword>
<dbReference type="Proteomes" id="UP001163036">
    <property type="component" value="Chromosome 1"/>
</dbReference>